<organism evidence="2 3">
    <name type="scientific">Selenomonas ruminantium</name>
    <dbReference type="NCBI Taxonomy" id="971"/>
    <lineage>
        <taxon>Bacteria</taxon>
        <taxon>Bacillati</taxon>
        <taxon>Bacillota</taxon>
        <taxon>Negativicutes</taxon>
        <taxon>Selenomonadales</taxon>
        <taxon>Selenomonadaceae</taxon>
        <taxon>Selenomonas</taxon>
    </lineage>
</organism>
<dbReference type="InterPro" id="IPR036890">
    <property type="entry name" value="HATPase_C_sf"/>
</dbReference>
<protein>
    <submittedName>
        <fullName evidence="2">ATP-binding protein</fullName>
    </submittedName>
</protein>
<name>A0A928A1J9_SELRU</name>
<dbReference type="AlphaFoldDB" id="A0A928A1J9"/>
<gene>
    <name evidence="2" type="ORF">E7201_06940</name>
</gene>
<evidence type="ECO:0000259" key="1">
    <source>
        <dbReference type="Pfam" id="PF13581"/>
    </source>
</evidence>
<dbReference type="EMBL" id="SVBY01000042">
    <property type="protein sequence ID" value="MBE6092887.1"/>
    <property type="molecule type" value="Genomic_DNA"/>
</dbReference>
<evidence type="ECO:0000313" key="2">
    <source>
        <dbReference type="EMBL" id="MBE6092887.1"/>
    </source>
</evidence>
<dbReference type="Gene3D" id="3.30.565.10">
    <property type="entry name" value="Histidine kinase-like ATPase, C-terminal domain"/>
    <property type="match status" value="1"/>
</dbReference>
<dbReference type="CDD" id="cd16936">
    <property type="entry name" value="HATPase_RsbW-like"/>
    <property type="match status" value="1"/>
</dbReference>
<sequence length="136" mass="15489">MKKLVLEAKVENLVAVNEFVDEILQPLNCSMKIQMQLELAVEEIFVNIANYAYGESTGKAFITGRILENPLRLELVFMDEGTPYNPLARKDPDLEQKMEDRAIGGLGIYLVKKNVEEITYSYQEGKNVLTLCKHIH</sequence>
<keyword evidence="2" id="KW-0067">ATP-binding</keyword>
<dbReference type="Pfam" id="PF13581">
    <property type="entry name" value="HATPase_c_2"/>
    <property type="match status" value="1"/>
</dbReference>
<feature type="domain" description="Histidine kinase/HSP90-like ATPase" evidence="1">
    <location>
        <begin position="7"/>
        <end position="133"/>
    </location>
</feature>
<accession>A0A928A1J9</accession>
<dbReference type="Proteomes" id="UP000761380">
    <property type="component" value="Unassembled WGS sequence"/>
</dbReference>
<dbReference type="InterPro" id="IPR003594">
    <property type="entry name" value="HATPase_dom"/>
</dbReference>
<proteinExistence type="predicted"/>
<evidence type="ECO:0000313" key="3">
    <source>
        <dbReference type="Proteomes" id="UP000761380"/>
    </source>
</evidence>
<dbReference type="GO" id="GO:0005524">
    <property type="term" value="F:ATP binding"/>
    <property type="evidence" value="ECO:0007669"/>
    <property type="project" value="UniProtKB-KW"/>
</dbReference>
<keyword evidence="2" id="KW-0547">Nucleotide-binding</keyword>
<reference evidence="2" key="1">
    <citation type="submission" date="2019-04" db="EMBL/GenBank/DDBJ databases">
        <title>Evolution of Biomass-Degrading Anaerobic Consortia Revealed by Metagenomics.</title>
        <authorList>
            <person name="Peng X."/>
        </authorList>
    </citation>
    <scope>NUCLEOTIDE SEQUENCE</scope>
    <source>
        <strain evidence="2">SIG240</strain>
    </source>
</reference>
<comment type="caution">
    <text evidence="2">The sequence shown here is derived from an EMBL/GenBank/DDBJ whole genome shotgun (WGS) entry which is preliminary data.</text>
</comment>